<evidence type="ECO:0000313" key="2">
    <source>
        <dbReference type="EMBL" id="UEM18001.1"/>
    </source>
</evidence>
<gene>
    <name evidence="2" type="ORF">J4G43_053350</name>
    <name evidence="1" type="ORF">J4G43_53750</name>
</gene>
<dbReference type="EMBL" id="CP086137">
    <property type="protein sequence ID" value="UEM18001.1"/>
    <property type="molecule type" value="Genomic_DNA"/>
</dbReference>
<sequence length="70" mass="7868">MINTALTRRRPENPHEETWQICFTDIRIGAIGARAGVPVHADQWGWSVGLYPGMEPGTGRMGKRHLRSRA</sequence>
<protein>
    <submittedName>
        <fullName evidence="1">Uncharacterized protein</fullName>
    </submittedName>
</protein>
<keyword evidence="2" id="KW-0614">Plasmid</keyword>
<proteinExistence type="predicted"/>
<dbReference type="AlphaFoldDB" id="A0A939MGK6"/>
<dbReference type="RefSeq" id="WP_208089766.1">
    <property type="nucleotide sequence ID" value="NZ_CP086137.1"/>
</dbReference>
<organism evidence="1">
    <name type="scientific">Bradyrhizobium barranii subsp. barranii</name>
    <dbReference type="NCBI Taxonomy" id="2823807"/>
    <lineage>
        <taxon>Bacteria</taxon>
        <taxon>Pseudomonadati</taxon>
        <taxon>Pseudomonadota</taxon>
        <taxon>Alphaproteobacteria</taxon>
        <taxon>Hyphomicrobiales</taxon>
        <taxon>Nitrobacteraceae</taxon>
        <taxon>Bradyrhizobium</taxon>
        <taxon>Bradyrhizobium barranii</taxon>
    </lineage>
</organism>
<dbReference type="KEGG" id="bban:J4G43_053350"/>
<evidence type="ECO:0000313" key="1">
    <source>
        <dbReference type="EMBL" id="MBO1869264.1"/>
    </source>
</evidence>
<name>A0A939MGK6_9BRAD</name>
<dbReference type="EMBL" id="JAGEMI010000004">
    <property type="protein sequence ID" value="MBO1869264.1"/>
    <property type="molecule type" value="Genomic_DNA"/>
</dbReference>
<reference evidence="2 3" key="2">
    <citation type="journal article" date="2022" name="Int. J. Syst. Evol. Microbiol.">
        <title>Strains of Bradyrhizobium barranii sp. nov. associated with legumes native to Canada are symbionts of soybeans and belong to different subspecies (subsp. barranii subsp. nov. and subsp. apii subsp. nov.) and symbiovars (sv. glycinearum and sv. septentrionale).</title>
        <authorList>
            <person name="Bromfield E.S.P."/>
            <person name="Cloutier S."/>
            <person name="Wasai-Hara S."/>
            <person name="Minamisawa K."/>
        </authorList>
    </citation>
    <scope>NUCLEOTIDE SEQUENCE [LARGE SCALE GENOMIC DNA]</scope>
    <source>
        <strain evidence="3">144S4</strain>
        <plasmid evidence="2 3">pBb144S4a</plasmid>
    </source>
</reference>
<accession>A0A939MGK6</accession>
<evidence type="ECO:0000313" key="3">
    <source>
        <dbReference type="Proteomes" id="UP000664702"/>
    </source>
</evidence>
<dbReference type="Proteomes" id="UP000664702">
    <property type="component" value="Plasmid pBb144S4a"/>
</dbReference>
<geneLocation type="plasmid" evidence="2 3">
    <name>pBb144S4a</name>
</geneLocation>
<reference evidence="1" key="1">
    <citation type="submission" date="2021-03" db="EMBL/GenBank/DDBJ databases">
        <title>Whole Genome Sequence of Bradyrhizobium sp. Strain 144S4.</title>
        <authorList>
            <person name="Bromfield E.S.P."/>
            <person name="Cloutier S."/>
        </authorList>
    </citation>
    <scope>NUCLEOTIDE SEQUENCE [LARGE SCALE GENOMIC DNA]</scope>
    <source>
        <strain evidence="1">144S4</strain>
    </source>
</reference>